<gene>
    <name evidence="7" type="ORF">DPMN_190318</name>
</gene>
<dbReference type="PANTHER" id="PTHR23403:SF1">
    <property type="entry name" value="TREHALASE"/>
    <property type="match status" value="1"/>
</dbReference>
<protein>
    <recommendedName>
        <fullName evidence="4">Trehalase</fullName>
        <ecNumber evidence="3">3.2.1.28</ecNumber>
    </recommendedName>
    <alternativeName>
        <fullName evidence="5">Alpha,alpha-trehalase</fullName>
    </alternativeName>
    <alternativeName>
        <fullName evidence="6">Alpha,alpha-trehalose glucohydrolase</fullName>
    </alternativeName>
</protein>
<organism evidence="7 8">
    <name type="scientific">Dreissena polymorpha</name>
    <name type="common">Zebra mussel</name>
    <name type="synonym">Mytilus polymorpha</name>
    <dbReference type="NCBI Taxonomy" id="45954"/>
    <lineage>
        <taxon>Eukaryota</taxon>
        <taxon>Metazoa</taxon>
        <taxon>Spiralia</taxon>
        <taxon>Lophotrochozoa</taxon>
        <taxon>Mollusca</taxon>
        <taxon>Bivalvia</taxon>
        <taxon>Autobranchia</taxon>
        <taxon>Heteroconchia</taxon>
        <taxon>Euheterodonta</taxon>
        <taxon>Imparidentia</taxon>
        <taxon>Neoheterodontei</taxon>
        <taxon>Myida</taxon>
        <taxon>Dreissenoidea</taxon>
        <taxon>Dreissenidae</taxon>
        <taxon>Dreissena</taxon>
    </lineage>
</organism>
<dbReference type="PANTHER" id="PTHR23403">
    <property type="entry name" value="TREHALASE"/>
    <property type="match status" value="1"/>
</dbReference>
<evidence type="ECO:0000313" key="8">
    <source>
        <dbReference type="Proteomes" id="UP000828390"/>
    </source>
</evidence>
<sequence length="64" mass="7624">MIPNGSSMYYTKRSQPPFFIPMVQLYLHATNDTEFIRSYIDVIEKSTYFGILIKPWIFNVEENQ</sequence>
<proteinExistence type="inferred from homology"/>
<dbReference type="InterPro" id="IPR012341">
    <property type="entry name" value="6hp_glycosidase-like_sf"/>
</dbReference>
<dbReference type="Pfam" id="PF01204">
    <property type="entry name" value="Trehalase"/>
    <property type="match status" value="1"/>
</dbReference>
<dbReference type="AlphaFoldDB" id="A0A9D4IBM2"/>
<dbReference type="InterPro" id="IPR001661">
    <property type="entry name" value="Glyco_hydro_37"/>
</dbReference>
<dbReference type="EMBL" id="JAIWYP010000010">
    <property type="protein sequence ID" value="KAH3755620.1"/>
    <property type="molecule type" value="Genomic_DNA"/>
</dbReference>
<dbReference type="EC" id="3.2.1.28" evidence="3"/>
<accession>A0A9D4IBM2</accession>
<name>A0A9D4IBM2_DREPO</name>
<comment type="caution">
    <text evidence="7">The sequence shown here is derived from an EMBL/GenBank/DDBJ whole genome shotgun (WGS) entry which is preliminary data.</text>
</comment>
<reference evidence="7" key="2">
    <citation type="submission" date="2020-11" db="EMBL/GenBank/DDBJ databases">
        <authorList>
            <person name="McCartney M.A."/>
            <person name="Auch B."/>
            <person name="Kono T."/>
            <person name="Mallez S."/>
            <person name="Becker A."/>
            <person name="Gohl D.M."/>
            <person name="Silverstein K.A.T."/>
            <person name="Koren S."/>
            <person name="Bechman K.B."/>
            <person name="Herman A."/>
            <person name="Abrahante J.E."/>
            <person name="Garbe J."/>
        </authorList>
    </citation>
    <scope>NUCLEOTIDE SEQUENCE</scope>
    <source>
        <strain evidence="7">Duluth1</strain>
        <tissue evidence="7">Whole animal</tissue>
    </source>
</reference>
<keyword evidence="8" id="KW-1185">Reference proteome</keyword>
<evidence type="ECO:0000313" key="7">
    <source>
        <dbReference type="EMBL" id="KAH3755620.1"/>
    </source>
</evidence>
<comment type="catalytic activity">
    <reaction evidence="1">
        <text>alpha,alpha-trehalose + H2O = alpha-D-glucose + beta-D-glucose</text>
        <dbReference type="Rhea" id="RHEA:32675"/>
        <dbReference type="ChEBI" id="CHEBI:15377"/>
        <dbReference type="ChEBI" id="CHEBI:15903"/>
        <dbReference type="ChEBI" id="CHEBI:16551"/>
        <dbReference type="ChEBI" id="CHEBI:17925"/>
        <dbReference type="EC" id="3.2.1.28"/>
    </reaction>
</comment>
<evidence type="ECO:0000256" key="1">
    <source>
        <dbReference type="ARBA" id="ARBA00001576"/>
    </source>
</evidence>
<evidence type="ECO:0000256" key="3">
    <source>
        <dbReference type="ARBA" id="ARBA00012757"/>
    </source>
</evidence>
<dbReference type="GO" id="GO:0005993">
    <property type="term" value="P:trehalose catabolic process"/>
    <property type="evidence" value="ECO:0007669"/>
    <property type="project" value="TreeGrafter"/>
</dbReference>
<evidence type="ECO:0000256" key="2">
    <source>
        <dbReference type="ARBA" id="ARBA00005615"/>
    </source>
</evidence>
<dbReference type="Gene3D" id="1.50.10.10">
    <property type="match status" value="1"/>
</dbReference>
<dbReference type="GO" id="GO:0004555">
    <property type="term" value="F:alpha,alpha-trehalase activity"/>
    <property type="evidence" value="ECO:0007669"/>
    <property type="project" value="UniProtKB-EC"/>
</dbReference>
<evidence type="ECO:0000256" key="6">
    <source>
        <dbReference type="ARBA" id="ARBA00031637"/>
    </source>
</evidence>
<comment type="similarity">
    <text evidence="2">Belongs to the glycosyl hydrolase 37 family.</text>
</comment>
<dbReference type="SUPFAM" id="SSF48208">
    <property type="entry name" value="Six-hairpin glycosidases"/>
    <property type="match status" value="1"/>
</dbReference>
<dbReference type="InterPro" id="IPR008928">
    <property type="entry name" value="6-hairpin_glycosidase_sf"/>
</dbReference>
<evidence type="ECO:0000256" key="5">
    <source>
        <dbReference type="ARBA" id="ARBA00030473"/>
    </source>
</evidence>
<dbReference type="Proteomes" id="UP000828390">
    <property type="component" value="Unassembled WGS sequence"/>
</dbReference>
<evidence type="ECO:0000256" key="4">
    <source>
        <dbReference type="ARBA" id="ARBA00019905"/>
    </source>
</evidence>
<reference evidence="7" key="1">
    <citation type="journal article" date="2019" name="bioRxiv">
        <title>The Genome of the Zebra Mussel, Dreissena polymorpha: A Resource for Invasive Species Research.</title>
        <authorList>
            <person name="McCartney M.A."/>
            <person name="Auch B."/>
            <person name="Kono T."/>
            <person name="Mallez S."/>
            <person name="Zhang Y."/>
            <person name="Obille A."/>
            <person name="Becker A."/>
            <person name="Abrahante J.E."/>
            <person name="Garbe J."/>
            <person name="Badalamenti J.P."/>
            <person name="Herman A."/>
            <person name="Mangelson H."/>
            <person name="Liachko I."/>
            <person name="Sullivan S."/>
            <person name="Sone E.D."/>
            <person name="Koren S."/>
            <person name="Silverstein K.A.T."/>
            <person name="Beckman K.B."/>
            <person name="Gohl D.M."/>
        </authorList>
    </citation>
    <scope>NUCLEOTIDE SEQUENCE</scope>
    <source>
        <strain evidence="7">Duluth1</strain>
        <tissue evidence="7">Whole animal</tissue>
    </source>
</reference>